<dbReference type="Proteomes" id="UP000655443">
    <property type="component" value="Unassembled WGS sequence"/>
</dbReference>
<evidence type="ECO:0000256" key="1">
    <source>
        <dbReference type="SAM" id="MobiDB-lite"/>
    </source>
</evidence>
<organism evidence="2 3">
    <name type="scientific">Streptomyces alanosinicus</name>
    <dbReference type="NCBI Taxonomy" id="68171"/>
    <lineage>
        <taxon>Bacteria</taxon>
        <taxon>Bacillati</taxon>
        <taxon>Actinomycetota</taxon>
        <taxon>Actinomycetes</taxon>
        <taxon>Kitasatosporales</taxon>
        <taxon>Streptomycetaceae</taxon>
        <taxon>Streptomyces</taxon>
    </lineage>
</organism>
<dbReference type="EMBL" id="BMVG01000003">
    <property type="protein sequence ID" value="GHE01594.1"/>
    <property type="molecule type" value="Genomic_DNA"/>
</dbReference>
<sequence>MTGTRIDALDALPTDTFLEVAGRLKAIRLRMEDDPFEVAQAHTASRPWETRFRLVTMTRFTVEEDRPICGSAGTTEDGSGVKCSSEPHNEGVDHAGKVIRDGQRVGVHYWRERPAIAP</sequence>
<dbReference type="AlphaFoldDB" id="A0A918YFQ1"/>
<comment type="caution">
    <text evidence="2">The sequence shown here is derived from an EMBL/GenBank/DDBJ whole genome shotgun (WGS) entry which is preliminary data.</text>
</comment>
<dbReference type="RefSeq" id="WP_189950855.1">
    <property type="nucleotide sequence ID" value="NZ_BMVG01000003.1"/>
</dbReference>
<proteinExistence type="predicted"/>
<name>A0A918YFQ1_9ACTN</name>
<gene>
    <name evidence="2" type="ORF">GCM10010339_21610</name>
</gene>
<feature type="region of interest" description="Disordered" evidence="1">
    <location>
        <begin position="68"/>
        <end position="97"/>
    </location>
</feature>
<evidence type="ECO:0000313" key="2">
    <source>
        <dbReference type="EMBL" id="GHE01594.1"/>
    </source>
</evidence>
<keyword evidence="3" id="KW-1185">Reference proteome</keyword>
<reference evidence="2" key="1">
    <citation type="journal article" date="2014" name="Int. J. Syst. Evol. Microbiol.">
        <title>Complete genome sequence of Corynebacterium casei LMG S-19264T (=DSM 44701T), isolated from a smear-ripened cheese.</title>
        <authorList>
            <consortium name="US DOE Joint Genome Institute (JGI-PGF)"/>
            <person name="Walter F."/>
            <person name="Albersmeier A."/>
            <person name="Kalinowski J."/>
            <person name="Ruckert C."/>
        </authorList>
    </citation>
    <scope>NUCLEOTIDE SEQUENCE</scope>
    <source>
        <strain evidence="2">JCM 4714</strain>
    </source>
</reference>
<protein>
    <submittedName>
        <fullName evidence="2">Uncharacterized protein</fullName>
    </submittedName>
</protein>
<evidence type="ECO:0000313" key="3">
    <source>
        <dbReference type="Proteomes" id="UP000655443"/>
    </source>
</evidence>
<accession>A0A918YFQ1</accession>
<feature type="compositionally biased region" description="Basic and acidic residues" evidence="1">
    <location>
        <begin position="85"/>
        <end position="97"/>
    </location>
</feature>
<reference evidence="2" key="2">
    <citation type="submission" date="2020-09" db="EMBL/GenBank/DDBJ databases">
        <authorList>
            <person name="Sun Q."/>
            <person name="Ohkuma M."/>
        </authorList>
    </citation>
    <scope>NUCLEOTIDE SEQUENCE</scope>
    <source>
        <strain evidence="2">JCM 4714</strain>
    </source>
</reference>